<dbReference type="EC" id="2.3.1.41" evidence="5"/>
<evidence type="ECO:0000256" key="22">
    <source>
        <dbReference type="PROSITE-ProRule" id="PRU00267"/>
    </source>
</evidence>
<dbReference type="PROSITE" id="PS00606">
    <property type="entry name" value="KS3_1"/>
    <property type="match status" value="1"/>
</dbReference>
<evidence type="ECO:0000256" key="25">
    <source>
        <dbReference type="SAM" id="Phobius"/>
    </source>
</evidence>
<feature type="transmembrane region" description="Helical" evidence="25">
    <location>
        <begin position="889"/>
        <end position="908"/>
    </location>
</feature>
<evidence type="ECO:0000256" key="13">
    <source>
        <dbReference type="ARBA" id="ARBA00022989"/>
    </source>
</evidence>
<evidence type="ECO:0000256" key="1">
    <source>
        <dbReference type="ARBA" id="ARBA00004141"/>
    </source>
</evidence>
<dbReference type="SMART" id="SM00825">
    <property type="entry name" value="PKS_KS"/>
    <property type="match status" value="1"/>
</dbReference>
<accession>A0A5A7NVH2</accession>
<reference evidence="29" key="1">
    <citation type="journal article" date="2019" name="Curr. Biol.">
        <title>Genome Sequence of Striga asiatica Provides Insight into the Evolution of Plant Parasitism.</title>
        <authorList>
            <person name="Yoshida S."/>
            <person name="Kim S."/>
            <person name="Wafula E.K."/>
            <person name="Tanskanen J."/>
            <person name="Kim Y.M."/>
            <person name="Honaas L."/>
            <person name="Yang Z."/>
            <person name="Spallek T."/>
            <person name="Conn C.E."/>
            <person name="Ichihashi Y."/>
            <person name="Cheong K."/>
            <person name="Cui S."/>
            <person name="Der J.P."/>
            <person name="Gundlach H."/>
            <person name="Jiao Y."/>
            <person name="Hori C."/>
            <person name="Ishida J.K."/>
            <person name="Kasahara H."/>
            <person name="Kiba T."/>
            <person name="Kim M.S."/>
            <person name="Koo N."/>
            <person name="Laohavisit A."/>
            <person name="Lee Y.H."/>
            <person name="Lumba S."/>
            <person name="McCourt P."/>
            <person name="Mortimer J.C."/>
            <person name="Mutuku J.M."/>
            <person name="Nomura T."/>
            <person name="Sasaki-Sekimoto Y."/>
            <person name="Seto Y."/>
            <person name="Wang Y."/>
            <person name="Wakatake T."/>
            <person name="Sakakibara H."/>
            <person name="Demura T."/>
            <person name="Yamaguchi S."/>
            <person name="Yoneyama K."/>
            <person name="Manabe R.I."/>
            <person name="Nelson D.C."/>
            <person name="Schulman A.H."/>
            <person name="Timko M.P."/>
            <person name="dePamphilis C.W."/>
            <person name="Choi D."/>
            <person name="Shirasu K."/>
        </authorList>
    </citation>
    <scope>NUCLEOTIDE SEQUENCE [LARGE SCALE GENOMIC DNA]</scope>
    <source>
        <strain evidence="29">cv. UVA1</strain>
    </source>
</reference>
<dbReference type="GO" id="GO:1902600">
    <property type="term" value="P:proton transmembrane transport"/>
    <property type="evidence" value="ECO:0007669"/>
    <property type="project" value="InterPro"/>
</dbReference>
<dbReference type="GO" id="GO:0005739">
    <property type="term" value="C:mitochondrion"/>
    <property type="evidence" value="ECO:0007669"/>
    <property type="project" value="TreeGrafter"/>
</dbReference>
<dbReference type="Gene3D" id="3.40.47.10">
    <property type="match status" value="1"/>
</dbReference>
<gene>
    <name evidence="28" type="ORF">STAS_00113</name>
</gene>
<dbReference type="InterPro" id="IPR014031">
    <property type="entry name" value="Ketoacyl_synth_C"/>
</dbReference>
<keyword evidence="17" id="KW-0012">Acyltransferase</keyword>
<dbReference type="GO" id="GO:0004315">
    <property type="term" value="F:3-oxoacyl-[acyl-carrier-protein] synthase activity"/>
    <property type="evidence" value="ECO:0007669"/>
    <property type="project" value="UniProtKB-EC"/>
</dbReference>
<dbReference type="GO" id="GO:0006633">
    <property type="term" value="P:fatty acid biosynthetic process"/>
    <property type="evidence" value="ECO:0007669"/>
    <property type="project" value="UniProtKB-KW"/>
</dbReference>
<dbReference type="InterPro" id="IPR009071">
    <property type="entry name" value="HMG_box_dom"/>
</dbReference>
<dbReference type="PANTHER" id="PTHR11712">
    <property type="entry name" value="POLYKETIDE SYNTHASE-RELATED"/>
    <property type="match status" value="1"/>
</dbReference>
<evidence type="ECO:0000256" key="9">
    <source>
        <dbReference type="ARBA" id="ARBA00022679"/>
    </source>
</evidence>
<evidence type="ECO:0000256" key="20">
    <source>
        <dbReference type="ARBA" id="ARBA00058711"/>
    </source>
</evidence>
<feature type="transmembrane region" description="Helical" evidence="25">
    <location>
        <begin position="914"/>
        <end position="932"/>
    </location>
</feature>
<keyword evidence="7" id="KW-0150">Chloroplast</keyword>
<dbReference type="EMBL" id="BKCP01000001">
    <property type="protein sequence ID" value="GER24579.1"/>
    <property type="molecule type" value="Genomic_DNA"/>
</dbReference>
<evidence type="ECO:0000256" key="8">
    <source>
        <dbReference type="ARBA" id="ARBA00022640"/>
    </source>
</evidence>
<dbReference type="Proteomes" id="UP000325081">
    <property type="component" value="Unassembled WGS sequence"/>
</dbReference>
<keyword evidence="10 25" id="KW-0812">Transmembrane</keyword>
<dbReference type="PANTHER" id="PTHR11712:SF336">
    <property type="entry name" value="3-OXOACYL-[ACYL-CARRIER-PROTEIN] SYNTHASE, MITOCHONDRIAL"/>
    <property type="match status" value="1"/>
</dbReference>
<dbReference type="GO" id="GO:0005634">
    <property type="term" value="C:nucleus"/>
    <property type="evidence" value="ECO:0007669"/>
    <property type="project" value="UniProtKB-UniRule"/>
</dbReference>
<dbReference type="InterPro" id="IPR036910">
    <property type="entry name" value="HMG_box_dom_sf"/>
</dbReference>
<evidence type="ECO:0000313" key="28">
    <source>
        <dbReference type="EMBL" id="GER24579.1"/>
    </source>
</evidence>
<dbReference type="GO" id="GO:0015297">
    <property type="term" value="F:antiporter activity"/>
    <property type="evidence" value="ECO:0007669"/>
    <property type="project" value="InterPro"/>
</dbReference>
<feature type="transmembrane region" description="Helical" evidence="25">
    <location>
        <begin position="952"/>
        <end position="971"/>
    </location>
</feature>
<evidence type="ECO:0000256" key="2">
    <source>
        <dbReference type="ARBA" id="ARBA00004229"/>
    </source>
</evidence>
<feature type="transmembrane region" description="Helical" evidence="25">
    <location>
        <begin position="849"/>
        <end position="868"/>
    </location>
</feature>
<dbReference type="GO" id="GO:0003677">
    <property type="term" value="F:DNA binding"/>
    <property type="evidence" value="ECO:0007669"/>
    <property type="project" value="UniProtKB-UniRule"/>
</dbReference>
<dbReference type="Pfam" id="PF00109">
    <property type="entry name" value="ketoacyl-synt"/>
    <property type="match status" value="1"/>
</dbReference>
<evidence type="ECO:0000259" key="26">
    <source>
        <dbReference type="PROSITE" id="PS50118"/>
    </source>
</evidence>
<comment type="catalytic activity">
    <reaction evidence="19">
        <text>a fatty acyl-[ACP] + malonyl-[ACP] + H(+) = a 3-oxoacyl-[ACP] + holo-[ACP] + CO2</text>
        <dbReference type="Rhea" id="RHEA:22836"/>
        <dbReference type="Rhea" id="RHEA-COMP:9623"/>
        <dbReference type="Rhea" id="RHEA-COMP:9685"/>
        <dbReference type="Rhea" id="RHEA-COMP:9916"/>
        <dbReference type="Rhea" id="RHEA-COMP:14125"/>
        <dbReference type="ChEBI" id="CHEBI:15378"/>
        <dbReference type="ChEBI" id="CHEBI:16526"/>
        <dbReference type="ChEBI" id="CHEBI:64479"/>
        <dbReference type="ChEBI" id="CHEBI:78449"/>
        <dbReference type="ChEBI" id="CHEBI:78776"/>
        <dbReference type="ChEBI" id="CHEBI:138651"/>
        <dbReference type="EC" id="2.3.1.41"/>
    </reaction>
</comment>
<evidence type="ECO:0000259" key="27">
    <source>
        <dbReference type="PROSITE" id="PS52004"/>
    </source>
</evidence>
<keyword evidence="16" id="KW-0275">Fatty acid biosynthesis</keyword>
<organism evidence="28 29">
    <name type="scientific">Striga asiatica</name>
    <name type="common">Asiatic witchweed</name>
    <name type="synonym">Buchnera asiatica</name>
    <dbReference type="NCBI Taxonomy" id="4170"/>
    <lineage>
        <taxon>Eukaryota</taxon>
        <taxon>Viridiplantae</taxon>
        <taxon>Streptophyta</taxon>
        <taxon>Embryophyta</taxon>
        <taxon>Tracheophyta</taxon>
        <taxon>Spermatophyta</taxon>
        <taxon>Magnoliopsida</taxon>
        <taxon>eudicotyledons</taxon>
        <taxon>Gunneridae</taxon>
        <taxon>Pentapetalae</taxon>
        <taxon>asterids</taxon>
        <taxon>lamiids</taxon>
        <taxon>Lamiales</taxon>
        <taxon>Orobanchaceae</taxon>
        <taxon>Buchnereae</taxon>
        <taxon>Striga</taxon>
    </lineage>
</organism>
<evidence type="ECO:0000256" key="6">
    <source>
        <dbReference type="ARBA" id="ARBA00022516"/>
    </source>
</evidence>
<evidence type="ECO:0000256" key="14">
    <source>
        <dbReference type="ARBA" id="ARBA00023098"/>
    </source>
</evidence>
<dbReference type="SUPFAM" id="SSF47095">
    <property type="entry name" value="HMG-box"/>
    <property type="match status" value="1"/>
</dbReference>
<comment type="subcellular location">
    <subcellularLocation>
        <location evidence="1">Membrane</location>
        <topology evidence="1">Multi-pass membrane protein</topology>
    </subcellularLocation>
    <subcellularLocation>
        <location evidence="2">Plastid</location>
        <location evidence="2">Chloroplast</location>
    </subcellularLocation>
</comment>
<dbReference type="InterPro" id="IPR038770">
    <property type="entry name" value="Na+/solute_symporter_sf"/>
</dbReference>
<feature type="domain" description="Ketosynthase family 3 (KS3)" evidence="27">
    <location>
        <begin position="59"/>
        <end position="494"/>
    </location>
</feature>
<keyword evidence="15 25" id="KW-0472">Membrane</keyword>
<evidence type="ECO:0000256" key="21">
    <source>
        <dbReference type="ARBA" id="ARBA00074204"/>
    </source>
</evidence>
<dbReference type="InterPro" id="IPR006153">
    <property type="entry name" value="Cation/H_exchanger_TM"/>
</dbReference>
<dbReference type="InterPro" id="IPR000794">
    <property type="entry name" value="Beta-ketoacyl_synthase"/>
</dbReference>
<evidence type="ECO:0000256" key="10">
    <source>
        <dbReference type="ARBA" id="ARBA00022692"/>
    </source>
</evidence>
<evidence type="ECO:0000256" key="17">
    <source>
        <dbReference type="ARBA" id="ARBA00023315"/>
    </source>
</evidence>
<evidence type="ECO:0000256" key="7">
    <source>
        <dbReference type="ARBA" id="ARBA00022528"/>
    </source>
</evidence>
<feature type="transmembrane region" description="Helical" evidence="25">
    <location>
        <begin position="1031"/>
        <end position="1054"/>
    </location>
</feature>
<dbReference type="SUPFAM" id="SSF53901">
    <property type="entry name" value="Thiolase-like"/>
    <property type="match status" value="2"/>
</dbReference>
<evidence type="ECO:0000256" key="11">
    <source>
        <dbReference type="ARBA" id="ARBA00022832"/>
    </source>
</evidence>
<keyword evidence="22" id="KW-0539">Nucleus</keyword>
<evidence type="ECO:0000256" key="24">
    <source>
        <dbReference type="SAM" id="MobiDB-lite"/>
    </source>
</evidence>
<feature type="transmembrane region" description="Helical" evidence="25">
    <location>
        <begin position="793"/>
        <end position="811"/>
    </location>
</feature>
<protein>
    <recommendedName>
        <fullName evidence="21">3-oxoacyl-[acyl-carrier-protein] synthase I, chloroplastic</fullName>
        <ecNumber evidence="5">2.3.1.41</ecNumber>
    </recommendedName>
    <alternativeName>
        <fullName evidence="18">Beta-ketoacyl-ACP synthase I</fullName>
    </alternativeName>
</protein>
<keyword evidence="6" id="KW-0444">Lipid biosynthesis</keyword>
<dbReference type="PROSITE" id="PS52004">
    <property type="entry name" value="KS3_2"/>
    <property type="match status" value="1"/>
</dbReference>
<comment type="similarity">
    <text evidence="3 23">Belongs to the thiolase-like superfamily. Beta-ketoacyl-ACP synthases family.</text>
</comment>
<dbReference type="GO" id="GO:0009507">
    <property type="term" value="C:chloroplast"/>
    <property type="evidence" value="ECO:0007669"/>
    <property type="project" value="UniProtKB-SubCell"/>
</dbReference>
<keyword evidence="12" id="KW-0809">Transit peptide</keyword>
<keyword evidence="14" id="KW-0443">Lipid metabolism</keyword>
<dbReference type="InterPro" id="IPR018201">
    <property type="entry name" value="Ketoacyl_synth_AS"/>
</dbReference>
<dbReference type="GO" id="GO:0016020">
    <property type="term" value="C:membrane"/>
    <property type="evidence" value="ECO:0007669"/>
    <property type="project" value="UniProtKB-SubCell"/>
</dbReference>
<dbReference type="Pfam" id="PF00999">
    <property type="entry name" value="Na_H_Exchanger"/>
    <property type="match status" value="1"/>
</dbReference>
<keyword evidence="22" id="KW-0238">DNA-binding</keyword>
<evidence type="ECO:0000256" key="23">
    <source>
        <dbReference type="RuleBase" id="RU003694"/>
    </source>
</evidence>
<evidence type="ECO:0000256" key="12">
    <source>
        <dbReference type="ARBA" id="ARBA00022946"/>
    </source>
</evidence>
<keyword evidence="9 23" id="KW-0808">Transferase</keyword>
<evidence type="ECO:0000313" key="29">
    <source>
        <dbReference type="Proteomes" id="UP000325081"/>
    </source>
</evidence>
<keyword evidence="29" id="KW-1185">Reference proteome</keyword>
<feature type="compositionally biased region" description="Low complexity" evidence="24">
    <location>
        <begin position="533"/>
        <end position="548"/>
    </location>
</feature>
<dbReference type="InterPro" id="IPR014030">
    <property type="entry name" value="Ketoacyl_synth_N"/>
</dbReference>
<evidence type="ECO:0000256" key="5">
    <source>
        <dbReference type="ARBA" id="ARBA00013191"/>
    </source>
</evidence>
<keyword evidence="8" id="KW-0934">Plastid</keyword>
<dbReference type="Gene3D" id="1.20.1530.20">
    <property type="match status" value="1"/>
</dbReference>
<comment type="subunit">
    <text evidence="4">Homodimer.</text>
</comment>
<dbReference type="FunFam" id="3.40.47.10:FF:000027">
    <property type="entry name" value="3-oxoacyl-[acyl-carrier-protein] synthase 2"/>
    <property type="match status" value="1"/>
</dbReference>
<evidence type="ECO:0000256" key="15">
    <source>
        <dbReference type="ARBA" id="ARBA00023136"/>
    </source>
</evidence>
<dbReference type="InterPro" id="IPR020841">
    <property type="entry name" value="PKS_Beta-ketoAc_synthase_dom"/>
</dbReference>
<dbReference type="Pfam" id="PF02801">
    <property type="entry name" value="Ketoacyl-synt_C"/>
    <property type="match status" value="2"/>
</dbReference>
<comment type="function">
    <text evidence="20">Catalyzes the condensation reaction of fatty acid synthesis by the addition to an acyl acceptor of two carbons from malonyl-ACP. Specific for elongation from C-10 to unsaturated C-16 and C-18 fatty acids.</text>
</comment>
<feature type="region of interest" description="Disordered" evidence="24">
    <location>
        <begin position="1"/>
        <end position="37"/>
    </location>
</feature>
<evidence type="ECO:0000256" key="18">
    <source>
        <dbReference type="ARBA" id="ARBA00042143"/>
    </source>
</evidence>
<feature type="domain" description="HMG box" evidence="26">
    <location>
        <begin position="584"/>
        <end position="653"/>
    </location>
</feature>
<dbReference type="AlphaFoldDB" id="A0A5A7NVH2"/>
<dbReference type="SMART" id="SM00398">
    <property type="entry name" value="HMG"/>
    <property type="match status" value="1"/>
</dbReference>
<keyword evidence="11" id="KW-0276">Fatty acid metabolism</keyword>
<evidence type="ECO:0000256" key="4">
    <source>
        <dbReference type="ARBA" id="ARBA00011738"/>
    </source>
</evidence>
<keyword evidence="13 25" id="KW-1133">Transmembrane helix</keyword>
<proteinExistence type="inferred from homology"/>
<feature type="transmembrane region" description="Helical" evidence="25">
    <location>
        <begin position="726"/>
        <end position="748"/>
    </location>
</feature>
<feature type="DNA-binding region" description="HMG box" evidence="22">
    <location>
        <begin position="584"/>
        <end position="653"/>
    </location>
</feature>
<dbReference type="OrthoDB" id="5334845at2759"/>
<feature type="transmembrane region" description="Helical" evidence="25">
    <location>
        <begin position="760"/>
        <end position="781"/>
    </location>
</feature>
<name>A0A5A7NVH2_STRAF</name>
<dbReference type="CDD" id="cd22005">
    <property type="entry name" value="HMG-box_AtHMGB1-like"/>
    <property type="match status" value="1"/>
</dbReference>
<dbReference type="PROSITE" id="PS50118">
    <property type="entry name" value="HMG_BOX_2"/>
    <property type="match status" value="1"/>
</dbReference>
<feature type="transmembrane region" description="Helical" evidence="25">
    <location>
        <begin position="823"/>
        <end position="843"/>
    </location>
</feature>
<dbReference type="InterPro" id="IPR016039">
    <property type="entry name" value="Thiolase-like"/>
</dbReference>
<dbReference type="NCBIfam" id="NF005589">
    <property type="entry name" value="PRK07314.1"/>
    <property type="match status" value="1"/>
</dbReference>
<evidence type="ECO:0000256" key="3">
    <source>
        <dbReference type="ARBA" id="ARBA00008467"/>
    </source>
</evidence>
<dbReference type="Pfam" id="PF00505">
    <property type="entry name" value="HMG_box"/>
    <property type="match status" value="1"/>
</dbReference>
<sequence length="1101" mass="118768">MQALQSAALRPSSIDPLRSRRNSSVIPGGNARSPSRRIPLTISASTPAVSAPKRETDPKKRVVITGMGLVSVFGNDVDAYYEKLLAGESGITHIDRFDASKFPTRFGGQIRGFRSEGYIDGKNDRRLDDCLRYCIVAGKKALEGADLGGDKLNQIDKIRAGVLVGTGMGGLTVFSDGVQALIEKGYRKITPFFIPYAITNMGSALLAIDLGLMGPNYSISTACATSNYCFYAAANHIRRGEADLMIAGGTEAAIIPIGLGGFVACRALSQRNDDPKTASRPWDKERDGFVMGEGAGVLVMESLEYAMKRGAPIIAEYLGGAVNCDAYHMTDPRADGLGVSSCIQSALEDAGVSPEEVNYINAHATSTIVGDLAEVNAIKKVFKNTSEIKINATKLIDLLQVFSFGQDALLVHVHSPFHLLTQASMIGHCLGAAGGLEAIATVKAITTGWLHPTINQFNPEPSVEFDTVANKKQEHEVNVAFGLRTVPISMQLSAAALGVKCISFASLLLPAEQFPPPPAAAVADVSIMATRRSTRSTTSSAASPSTQTDGKFSLKAKPVKTRKSELKAKAAAKKRAAKIDAIKPKKPPTAFFYFLEDFRKEYKEKNPDIKSMCDIGKACGEKWKTMTYEEKVQYYDIATEKRAEFDLAMANFIKRKAQGQGKKGGGRLRKKRKPRKAANEVAAITMSTANLMDIDISRLNKTILCYAETIYRFNGLWEGPDPLTPLISLFLIQLTFSMSFIHLLVYALKPFNQPPFVAELLGGILLGPSAFGRITTFRKLLFPNYSFKVLEPMAHLSITLYAFLVGLKMDVKAILRLGPKSTKVSVATISVPFSVGCGLFFLFAGDRDQWLGCLFWGSALASTGFSILTRILDRQQILHTEAGKTAASSALVADISTWALLALSLAATSSRNNIHWSIISTTAFVLLCVYYVRPALGWAIQKTPEGQGYSEFYICSVLAGMFVSGVLTDVFGTHPMIGAFVFGLVIPNEVLEATIADKLEDFVVGILLPVYFVVCGLRTNVDAVSTGTSWAVVGSVVVVACAVKAFGALLVAAFSELPVDEALAVGLLTNAKSVMALVVLETGQIQGVRNIIEKSFQHLYI</sequence>
<evidence type="ECO:0000256" key="19">
    <source>
        <dbReference type="ARBA" id="ARBA00049541"/>
    </source>
</evidence>
<comment type="caution">
    <text evidence="28">The sequence shown here is derived from an EMBL/GenBank/DDBJ whole genome shotgun (WGS) entry which is preliminary data.</text>
</comment>
<feature type="region of interest" description="Disordered" evidence="24">
    <location>
        <begin position="533"/>
        <end position="553"/>
    </location>
</feature>
<dbReference type="Gene3D" id="1.10.30.10">
    <property type="entry name" value="High mobility group box domain"/>
    <property type="match status" value="1"/>
</dbReference>
<dbReference type="CDD" id="cd00834">
    <property type="entry name" value="KAS_I_II"/>
    <property type="match status" value="1"/>
</dbReference>
<feature type="transmembrane region" description="Helical" evidence="25">
    <location>
        <begin position="1002"/>
        <end position="1019"/>
    </location>
</feature>
<evidence type="ECO:0000256" key="16">
    <source>
        <dbReference type="ARBA" id="ARBA00023160"/>
    </source>
</evidence>